<dbReference type="PROSITE" id="PS51233">
    <property type="entry name" value="VWFD"/>
    <property type="match status" value="1"/>
</dbReference>
<dbReference type="Pfam" id="PF00059">
    <property type="entry name" value="Lectin_C"/>
    <property type="match status" value="1"/>
</dbReference>
<dbReference type="InterPro" id="IPR025615">
    <property type="entry name" value="TILa_dom"/>
</dbReference>
<reference evidence="12" key="1">
    <citation type="submission" date="2025-08" db="UniProtKB">
        <authorList>
            <consortium name="RefSeq"/>
        </authorList>
    </citation>
    <scope>IDENTIFICATION</scope>
    <source>
        <tissue evidence="12">Testes</tissue>
    </source>
</reference>
<feature type="signal peptide" evidence="7">
    <location>
        <begin position="1"/>
        <end position="20"/>
    </location>
</feature>
<accession>A0ABM0M6P2</accession>
<evidence type="ECO:0000259" key="8">
    <source>
        <dbReference type="PROSITE" id="PS50026"/>
    </source>
</evidence>
<dbReference type="Proteomes" id="UP000694865">
    <property type="component" value="Unplaced"/>
</dbReference>
<dbReference type="InterPro" id="IPR002919">
    <property type="entry name" value="TIL_dom"/>
</dbReference>
<dbReference type="CDD" id="cd19941">
    <property type="entry name" value="TIL"/>
    <property type="match status" value="1"/>
</dbReference>
<dbReference type="InterPro" id="IPR052749">
    <property type="entry name" value="Alpha-tectorin"/>
</dbReference>
<dbReference type="PANTHER" id="PTHR46160">
    <property type="entry name" value="ALPHA-TECTORIN-RELATED"/>
    <property type="match status" value="1"/>
</dbReference>
<feature type="domain" description="C-type lectin" evidence="9">
    <location>
        <begin position="35"/>
        <end position="151"/>
    </location>
</feature>
<dbReference type="PROSITE" id="PS50041">
    <property type="entry name" value="C_TYPE_LECTIN_2"/>
    <property type="match status" value="1"/>
</dbReference>
<dbReference type="Pfam" id="PF00094">
    <property type="entry name" value="VWD"/>
    <property type="match status" value="1"/>
</dbReference>
<proteinExistence type="predicted"/>
<keyword evidence="2 7" id="KW-0732">Signal</keyword>
<dbReference type="PROSITE" id="PS50026">
    <property type="entry name" value="EGF_3"/>
    <property type="match status" value="1"/>
</dbReference>
<evidence type="ECO:0000256" key="7">
    <source>
        <dbReference type="SAM" id="SignalP"/>
    </source>
</evidence>
<dbReference type="InterPro" id="IPR016187">
    <property type="entry name" value="CTDL_fold"/>
</dbReference>
<name>A0ABM0M6P2_SACKO</name>
<keyword evidence="5" id="KW-0325">Glycoprotein</keyword>
<dbReference type="InterPro" id="IPR001846">
    <property type="entry name" value="VWF_type-D"/>
</dbReference>
<evidence type="ECO:0000313" key="11">
    <source>
        <dbReference type="Proteomes" id="UP000694865"/>
    </source>
</evidence>
<organism evidence="11 12">
    <name type="scientific">Saccoglossus kowalevskii</name>
    <name type="common">Acorn worm</name>
    <dbReference type="NCBI Taxonomy" id="10224"/>
    <lineage>
        <taxon>Eukaryota</taxon>
        <taxon>Metazoa</taxon>
        <taxon>Hemichordata</taxon>
        <taxon>Enteropneusta</taxon>
        <taxon>Harrimaniidae</taxon>
        <taxon>Saccoglossus</taxon>
    </lineage>
</organism>
<dbReference type="InterPro" id="IPR016186">
    <property type="entry name" value="C-type_lectin-like/link_sf"/>
</dbReference>
<evidence type="ECO:0000259" key="10">
    <source>
        <dbReference type="PROSITE" id="PS51233"/>
    </source>
</evidence>
<dbReference type="InterPro" id="IPR000742">
    <property type="entry name" value="EGF"/>
</dbReference>
<comment type="caution">
    <text evidence="6">Lacks conserved residue(s) required for the propagation of feature annotation.</text>
</comment>
<feature type="domain" description="VWFD" evidence="10">
    <location>
        <begin position="167"/>
        <end position="348"/>
    </location>
</feature>
<dbReference type="Pfam" id="PF08742">
    <property type="entry name" value="C8"/>
    <property type="match status" value="1"/>
</dbReference>
<feature type="domain" description="EGF-like" evidence="8">
    <location>
        <begin position="527"/>
        <end position="565"/>
    </location>
</feature>
<dbReference type="RefSeq" id="XP_006815683.1">
    <property type="nucleotide sequence ID" value="XM_006815620.1"/>
</dbReference>
<dbReference type="SMART" id="SM00216">
    <property type="entry name" value="VWD"/>
    <property type="match status" value="1"/>
</dbReference>
<dbReference type="Gene3D" id="3.10.100.10">
    <property type="entry name" value="Mannose-Binding Protein A, subunit A"/>
    <property type="match status" value="1"/>
</dbReference>
<keyword evidence="3" id="KW-0472">Membrane</keyword>
<keyword evidence="11" id="KW-1185">Reference proteome</keyword>
<dbReference type="PANTHER" id="PTHR46160:SF10">
    <property type="entry name" value="MUCIN-5AC-LIKE ISOFORM X2"/>
    <property type="match status" value="1"/>
</dbReference>
<dbReference type="CDD" id="cd00037">
    <property type="entry name" value="CLECT"/>
    <property type="match status" value="1"/>
</dbReference>
<evidence type="ECO:0000256" key="4">
    <source>
        <dbReference type="ARBA" id="ARBA00023157"/>
    </source>
</evidence>
<dbReference type="SMART" id="SM00832">
    <property type="entry name" value="C8"/>
    <property type="match status" value="1"/>
</dbReference>
<evidence type="ECO:0000256" key="2">
    <source>
        <dbReference type="ARBA" id="ARBA00022729"/>
    </source>
</evidence>
<dbReference type="InterPro" id="IPR036084">
    <property type="entry name" value="Ser_inhib-like_sf"/>
</dbReference>
<evidence type="ECO:0000256" key="3">
    <source>
        <dbReference type="ARBA" id="ARBA00023136"/>
    </source>
</evidence>
<dbReference type="InterPro" id="IPR001304">
    <property type="entry name" value="C-type_lectin-like"/>
</dbReference>
<comment type="subcellular location">
    <subcellularLocation>
        <location evidence="1">Membrane</location>
    </subcellularLocation>
</comment>
<dbReference type="SUPFAM" id="SSF57567">
    <property type="entry name" value="Serine protease inhibitors"/>
    <property type="match status" value="1"/>
</dbReference>
<evidence type="ECO:0000256" key="1">
    <source>
        <dbReference type="ARBA" id="ARBA00004370"/>
    </source>
</evidence>
<dbReference type="SMART" id="SM00181">
    <property type="entry name" value="EGF"/>
    <property type="match status" value="2"/>
</dbReference>
<protein>
    <submittedName>
        <fullName evidence="12">Zonadhesin-like</fullName>
    </submittedName>
</protein>
<sequence length="659" mass="73734">MLRLMYITLALVAASELSIQEDPYNRACDENEVSFKGHCYMFSTDKETGLRATTICERLGSALVTISSKEEFEFLKNTITGDSRLNGMNYLTGARKIRKKWRWLSGGKIGSCWAPGKPEIRRNRNCACMSPSHNYDMINLKCAQLQRYICEKEFSALSRDQIPKGGCMCMVRGDPHYMTCDGKRHNFQGNCTYTTFLDQLHSNQPYFKVMAKNEHNPQNSRKVTYQKTITVELFHPDFKTSHSVVLFRNHTIYLDGVSVTPPSNPEEGLIISYFGRHILLETSFGFWVTWDFRHRTEMRAPPEYENNIGGMCGNCDGNPDNDYFSPDGSLAKSSKEYGNSWKTSISCPDVYEEEQECDNDIQNLYTGSDQCGLIKDTTGPFAECIAELDSETVDGFFKDCIYDMCYIGGNDTLCDSIESMYDECMYIGVQVSTFRTTTFCPLDCPNNSRYTPSASPCEKTCVEPSAADFCPELNTEMCECIDGYVRSGVDCVRSTDCGCRGADNIYRLRGETWKNSNCTETCTCTEGGIVCEEVICDVNSLCSPVDGVYTCVCSPGYSGDGITCTYLCSTSHFGGYCYPDCQESMVALENAAFCESRKCCKPRHYNPDPVEVNGVTITPAMLEKNSSQTRPVLGIDSSKTRPDTGTDEYVLFGTTYGGI</sequence>
<gene>
    <name evidence="12" type="primary">LOC100370059</name>
</gene>
<dbReference type="PROSITE" id="PS01186">
    <property type="entry name" value="EGF_2"/>
    <property type="match status" value="1"/>
</dbReference>
<evidence type="ECO:0000256" key="6">
    <source>
        <dbReference type="PROSITE-ProRule" id="PRU00076"/>
    </source>
</evidence>
<dbReference type="SMART" id="SM00034">
    <property type="entry name" value="CLECT"/>
    <property type="match status" value="1"/>
</dbReference>
<dbReference type="Pfam" id="PF12714">
    <property type="entry name" value="TILa"/>
    <property type="match status" value="1"/>
</dbReference>
<evidence type="ECO:0000313" key="12">
    <source>
        <dbReference type="RefSeq" id="XP_006815683.1"/>
    </source>
</evidence>
<evidence type="ECO:0000256" key="5">
    <source>
        <dbReference type="ARBA" id="ARBA00023180"/>
    </source>
</evidence>
<dbReference type="GeneID" id="100370059"/>
<keyword evidence="6" id="KW-0245">EGF-like domain</keyword>
<feature type="chain" id="PRO_5045231555" evidence="7">
    <location>
        <begin position="21"/>
        <end position="659"/>
    </location>
</feature>
<dbReference type="Pfam" id="PF01826">
    <property type="entry name" value="TIL"/>
    <property type="match status" value="1"/>
</dbReference>
<keyword evidence="4" id="KW-1015">Disulfide bond</keyword>
<evidence type="ECO:0000259" key="9">
    <source>
        <dbReference type="PROSITE" id="PS50041"/>
    </source>
</evidence>
<dbReference type="InterPro" id="IPR014853">
    <property type="entry name" value="VWF/SSPO/ZAN-like_Cys-rich_dom"/>
</dbReference>
<dbReference type="SUPFAM" id="SSF56436">
    <property type="entry name" value="C-type lectin-like"/>
    <property type="match status" value="1"/>
</dbReference>
<dbReference type="Gene3D" id="2.10.25.10">
    <property type="entry name" value="Laminin"/>
    <property type="match status" value="2"/>
</dbReference>